<dbReference type="CDD" id="cd06992">
    <property type="entry name" value="cupin_GDO-like_C"/>
    <property type="match status" value="1"/>
</dbReference>
<dbReference type="Gene3D" id="2.60.120.10">
    <property type="entry name" value="Jelly Rolls"/>
    <property type="match status" value="1"/>
</dbReference>
<dbReference type="RefSeq" id="WP_211856709.1">
    <property type="nucleotide sequence ID" value="NZ_JAAGBB010000067.1"/>
</dbReference>
<dbReference type="SUPFAM" id="SSF51182">
    <property type="entry name" value="RmlC-like cupins"/>
    <property type="match status" value="1"/>
</dbReference>
<dbReference type="CDD" id="cd02216">
    <property type="entry name" value="cupin_GDO-like_N"/>
    <property type="match status" value="1"/>
</dbReference>
<comment type="caution">
    <text evidence="5">The sequence shown here is derived from an EMBL/GenBank/DDBJ whole genome shotgun (WGS) entry which is preliminary data.</text>
</comment>
<keyword evidence="2 5" id="KW-0560">Oxidoreductase</keyword>
<evidence type="ECO:0000313" key="6">
    <source>
        <dbReference type="Proteomes" id="UP001196870"/>
    </source>
</evidence>
<dbReference type="InterPro" id="IPR011960">
    <property type="entry name" value="Gentisate_dOase"/>
</dbReference>
<dbReference type="PANTHER" id="PTHR41517:SF1">
    <property type="entry name" value="CUPIN"/>
    <property type="match status" value="1"/>
</dbReference>
<accession>A0ABS5F851</accession>
<evidence type="ECO:0000256" key="3">
    <source>
        <dbReference type="NCBIfam" id="TIGR02272"/>
    </source>
</evidence>
<dbReference type="Pfam" id="PF07883">
    <property type="entry name" value="Cupin_2"/>
    <property type="match status" value="1"/>
</dbReference>
<keyword evidence="6" id="KW-1185">Reference proteome</keyword>
<dbReference type="InterPro" id="IPR013096">
    <property type="entry name" value="Cupin_2"/>
</dbReference>
<dbReference type="Proteomes" id="UP001196870">
    <property type="component" value="Unassembled WGS sequence"/>
</dbReference>
<feature type="domain" description="Cupin type-2" evidence="4">
    <location>
        <begin position="99"/>
        <end position="166"/>
    </location>
</feature>
<evidence type="ECO:0000256" key="2">
    <source>
        <dbReference type="ARBA" id="ARBA00023002"/>
    </source>
</evidence>
<dbReference type="EMBL" id="JAAGBB010000067">
    <property type="protein sequence ID" value="MBR0668748.1"/>
    <property type="molecule type" value="Genomic_DNA"/>
</dbReference>
<name>A0ABS5F851_9PROT</name>
<dbReference type="InterPro" id="IPR014710">
    <property type="entry name" value="RmlC-like_jellyroll"/>
</dbReference>
<evidence type="ECO:0000259" key="4">
    <source>
        <dbReference type="Pfam" id="PF07883"/>
    </source>
</evidence>
<sequence>MDKDRTPARAAETPERLAFYERIGRQNLTPLWTSLANLVTPEPRSACRPAGWRFAEIRAAMLEAGALITAKEAERRVLVLENPGLRGQSRITTDLYAGVQLVLPGEVAPAHRHTQTALRFVLEGEGAHTVVDGEKTIMREGDFVITPPMTWHDHGNESDRPMFWLDGLDIPLVQFLDASFAEHLPQDEQPLTRREGDSLARYGANLLPVTPSGGRGHSPIFNYPYARTREALDIMRRQEEWDPCHGLKMRYANPETGGHAMATMGSFMQLLPEGFRTSAYRSTDATIVVPMEGRGRSHVGEDFTVEWGPRDIFVVPSWHRVRHEADAESVLFSFSDRPVQEALRLFREDRGGA</sequence>
<dbReference type="EC" id="1.13.11.4" evidence="3"/>
<keyword evidence="1" id="KW-0223">Dioxygenase</keyword>
<evidence type="ECO:0000313" key="5">
    <source>
        <dbReference type="EMBL" id="MBR0668748.1"/>
    </source>
</evidence>
<evidence type="ECO:0000256" key="1">
    <source>
        <dbReference type="ARBA" id="ARBA00022964"/>
    </source>
</evidence>
<proteinExistence type="predicted"/>
<dbReference type="InterPro" id="IPR011051">
    <property type="entry name" value="RmlC_Cupin_sf"/>
</dbReference>
<dbReference type="GO" id="GO:0047922">
    <property type="term" value="F:gentisate 1,2-dioxygenase activity"/>
    <property type="evidence" value="ECO:0007669"/>
    <property type="project" value="UniProtKB-EC"/>
</dbReference>
<dbReference type="NCBIfam" id="TIGR02272">
    <property type="entry name" value="gentisate_1_2"/>
    <property type="match status" value="1"/>
</dbReference>
<protein>
    <recommendedName>
        <fullName evidence="3">Gentisate 1,2-dioxygenase</fullName>
        <ecNumber evidence="3">1.13.11.4</ecNumber>
    </recommendedName>
</protein>
<dbReference type="PANTHER" id="PTHR41517">
    <property type="entry name" value="1,2-DIOXYGENASE PROTEIN-RELATED"/>
    <property type="match status" value="1"/>
</dbReference>
<gene>
    <name evidence="5" type="primary">gtdA</name>
    <name evidence="5" type="ORF">GXW71_30645</name>
</gene>
<organism evidence="5 6">
    <name type="scientific">Plastoroseomonas hellenica</name>
    <dbReference type="NCBI Taxonomy" id="2687306"/>
    <lineage>
        <taxon>Bacteria</taxon>
        <taxon>Pseudomonadati</taxon>
        <taxon>Pseudomonadota</taxon>
        <taxon>Alphaproteobacteria</taxon>
        <taxon>Acetobacterales</taxon>
        <taxon>Acetobacteraceae</taxon>
        <taxon>Plastoroseomonas</taxon>
    </lineage>
</organism>
<dbReference type="InterPro" id="IPR047183">
    <property type="entry name" value="GDO-like"/>
</dbReference>
<reference evidence="6" key="1">
    <citation type="journal article" date="2021" name="Syst. Appl. Microbiol.">
        <title>Roseomonas hellenica sp. nov., isolated from roots of wild-growing Alkanna tinctoria.</title>
        <authorList>
            <person name="Rat A."/>
            <person name="Naranjo H.D."/>
            <person name="Lebbe L."/>
            <person name="Cnockaert M."/>
            <person name="Krigas N."/>
            <person name="Grigoriadou K."/>
            <person name="Maloupa E."/>
            <person name="Willems A."/>
        </authorList>
    </citation>
    <scope>NUCLEOTIDE SEQUENCE [LARGE SCALE GENOMIC DNA]</scope>
    <source>
        <strain evidence="6">LMG 31523</strain>
    </source>
</reference>